<evidence type="ECO:0000313" key="3">
    <source>
        <dbReference type="Proteomes" id="UP000309389"/>
    </source>
</evidence>
<feature type="region of interest" description="Disordered" evidence="1">
    <location>
        <begin position="23"/>
        <end position="81"/>
    </location>
</feature>
<accession>A0A4T3EYN3</accession>
<comment type="caution">
    <text evidence="2">The sequence shown here is derived from an EMBL/GenBank/DDBJ whole genome shotgun (WGS) entry which is preliminary data.</text>
</comment>
<organism evidence="2 3">
    <name type="scientific">Alteraurantiacibacter aquimixticola</name>
    <dbReference type="NCBI Taxonomy" id="2489173"/>
    <lineage>
        <taxon>Bacteria</taxon>
        <taxon>Pseudomonadati</taxon>
        <taxon>Pseudomonadota</taxon>
        <taxon>Alphaproteobacteria</taxon>
        <taxon>Sphingomonadales</taxon>
        <taxon>Erythrobacteraceae</taxon>
        <taxon>Alteraurantiacibacter</taxon>
    </lineage>
</organism>
<dbReference type="RefSeq" id="WP_136694776.1">
    <property type="nucleotide sequence ID" value="NZ_SSHH01000004.1"/>
</dbReference>
<dbReference type="EMBL" id="SSHH01000004">
    <property type="protein sequence ID" value="TIX49201.1"/>
    <property type="molecule type" value="Genomic_DNA"/>
</dbReference>
<proteinExistence type="predicted"/>
<feature type="compositionally biased region" description="Polar residues" evidence="1">
    <location>
        <begin position="52"/>
        <end position="67"/>
    </location>
</feature>
<gene>
    <name evidence="2" type="ORF">E5222_15930</name>
</gene>
<name>A0A4T3EYN3_9SPHN</name>
<evidence type="ECO:0000256" key="1">
    <source>
        <dbReference type="SAM" id="MobiDB-lite"/>
    </source>
</evidence>
<keyword evidence="3" id="KW-1185">Reference proteome</keyword>
<evidence type="ECO:0000313" key="2">
    <source>
        <dbReference type="EMBL" id="TIX49201.1"/>
    </source>
</evidence>
<protein>
    <submittedName>
        <fullName evidence="2">Uncharacterized protein</fullName>
    </submittedName>
</protein>
<sequence length="81" mass="8750">MRELTWKDLRMRLEAARDLRNSLVRDDSGGKASFDSLSARRIASQPDGKESGNLTDLANGKGSSRNEGFTPDVAAGSAPRN</sequence>
<reference evidence="2 3" key="1">
    <citation type="submission" date="2019-04" db="EMBL/GenBank/DDBJ databases">
        <title>Altererythrobacter aquimixticola sp. nov., isolated from sediment of junction between the ocean and a freshwater spring.</title>
        <authorList>
            <person name="Yoon J.-H."/>
        </authorList>
    </citation>
    <scope>NUCLEOTIDE SEQUENCE [LARGE SCALE GENOMIC DNA]</scope>
    <source>
        <strain evidence="2 3">SSKS-13</strain>
    </source>
</reference>
<dbReference type="Proteomes" id="UP000309389">
    <property type="component" value="Unassembled WGS sequence"/>
</dbReference>
<dbReference type="AlphaFoldDB" id="A0A4T3EYN3"/>